<dbReference type="RefSeq" id="WP_005650940.1">
    <property type="nucleotide sequence ID" value="NZ_NFKE01000004.1"/>
</dbReference>
<gene>
    <name evidence="3" type="ORF">B5F24_07630</name>
</gene>
<dbReference type="PANTHER" id="PTHR35149:SF2">
    <property type="entry name" value="DUF262 DOMAIN-CONTAINING PROTEIN"/>
    <property type="match status" value="1"/>
</dbReference>
<dbReference type="Proteomes" id="UP000196587">
    <property type="component" value="Unassembled WGS sequence"/>
</dbReference>
<feature type="domain" description="DUF7834" evidence="2">
    <location>
        <begin position="437"/>
        <end position="577"/>
    </location>
</feature>
<evidence type="ECO:0000259" key="2">
    <source>
        <dbReference type="Pfam" id="PF25202"/>
    </source>
</evidence>
<evidence type="ECO:0000259" key="1">
    <source>
        <dbReference type="Pfam" id="PF03235"/>
    </source>
</evidence>
<dbReference type="InterPro" id="IPR057156">
    <property type="entry name" value="DUF7834"/>
</dbReference>
<proteinExistence type="predicted"/>
<dbReference type="EMBL" id="NFKE01000004">
    <property type="protein sequence ID" value="OUP35016.1"/>
    <property type="molecule type" value="Genomic_DNA"/>
</dbReference>
<organism evidence="3 4">
    <name type="scientific">Bacteroides clarus</name>
    <dbReference type="NCBI Taxonomy" id="626929"/>
    <lineage>
        <taxon>Bacteria</taxon>
        <taxon>Pseudomonadati</taxon>
        <taxon>Bacteroidota</taxon>
        <taxon>Bacteroidia</taxon>
        <taxon>Bacteroidales</taxon>
        <taxon>Bacteroidaceae</taxon>
        <taxon>Bacteroides</taxon>
    </lineage>
</organism>
<feature type="domain" description="GmrSD restriction endonucleases N-terminal" evidence="1">
    <location>
        <begin position="198"/>
        <end position="354"/>
    </location>
</feature>
<sequence>MLYIYPETVESVRKFVNKKWPDKNKKVYCQENESAWHQNRYILITVSPRINFKAVHYEYINGYLELHLEDEYYGNTFNQRLYKYLRDNIDTESGDYLWHNWYGMRQGRLRYEYKIGDLLELADYLTKFISKIDPLIEDFLNTYYDGNNETQKNSCTVSSVDFNEIEDGTSVNINITEGTESKVVLQTMSLRDVLSLKLKIPDYQRIYCWPQKNVEQLLDDIFIQRGHKYHLGTLILQKKGDEYDIIDGQQRTVTLALILRAMDFDNIQLLKESFDSVEAQRYVGYNRYIIETYLNRRYPDSDERRNKVGNILDTISFDVLVLNDSSLELAYTFFSTQNARGKALTDYELLKSHHLRFIPESHEAQQRHLAKMWDKLLVKSERDNGDRSVSIILGIYLYCLRKWTRKQYWYINEPNRVKNEFEAAPTIPEIPPFGERFDFMDPIQGGAHFFSFVDTFIQHYNHFIETKQYQILWKTISCSGLLEMEIDSNNKKFSEGKRRTHWWYGDVIAAFLFAYYMKFGNQYLSEAMTCITRIVSQLRYEKSKANKQSIMDKAGEMEIIVMINQATSPTFFLANAWDIINRLPYFDKTLKGIRADYFSREMSLYEKNEKNYLIDRFKELHNK</sequence>
<name>A0A1Y4JTG2_9BACE</name>
<accession>A0A1Y4JTG2</accession>
<dbReference type="PANTHER" id="PTHR35149">
    <property type="entry name" value="SLL5132 PROTEIN"/>
    <property type="match status" value="1"/>
</dbReference>
<dbReference type="Pfam" id="PF03235">
    <property type="entry name" value="GmrSD_N"/>
    <property type="match status" value="1"/>
</dbReference>
<comment type="caution">
    <text evidence="3">The sequence shown here is derived from an EMBL/GenBank/DDBJ whole genome shotgun (WGS) entry which is preliminary data.</text>
</comment>
<reference evidence="4" key="1">
    <citation type="submission" date="2017-04" db="EMBL/GenBank/DDBJ databases">
        <title>Function of individual gut microbiota members based on whole genome sequencing of pure cultures obtained from chicken caecum.</title>
        <authorList>
            <person name="Medvecky M."/>
            <person name="Cejkova D."/>
            <person name="Polansky O."/>
            <person name="Karasova D."/>
            <person name="Kubasova T."/>
            <person name="Cizek A."/>
            <person name="Rychlik I."/>
        </authorList>
    </citation>
    <scope>NUCLEOTIDE SEQUENCE [LARGE SCALE GENOMIC DNA]</scope>
    <source>
        <strain evidence="4">An189</strain>
    </source>
</reference>
<dbReference type="Pfam" id="PF25202">
    <property type="entry name" value="DUF7834"/>
    <property type="match status" value="1"/>
</dbReference>
<dbReference type="InterPro" id="IPR004919">
    <property type="entry name" value="GmrSD_N"/>
</dbReference>
<evidence type="ECO:0000313" key="3">
    <source>
        <dbReference type="EMBL" id="OUP35016.1"/>
    </source>
</evidence>
<dbReference type="AlphaFoldDB" id="A0A1Y4JTG2"/>
<evidence type="ECO:0000313" key="4">
    <source>
        <dbReference type="Proteomes" id="UP000196587"/>
    </source>
</evidence>
<protein>
    <submittedName>
        <fullName evidence="3">Uncharacterized protein</fullName>
    </submittedName>
</protein>